<accession>A0ACD3ZF97</accession>
<sequence length="334" mass="37477">MAIHPHTRPLLALGYAVALVSAAISPPHQHLKKKYYAMTRKLLEECEMEGDGAELANLNIFQALLLLLRYEIMASQITRAWMTLGRAIRLASVLNLQKMDTRAAGGIVPGLHVELPPTEDPVLLEERRRSFWCLFILETYVKTRSGMPCQLGHAASFDVNLPSPGLLNRRFTPTDMPFLRDVTKSKEELSSYAACVVMVDLAIQAYEHAELSQSQTQGYWDRHFAMARLTQECSAKMGNHLSKEAAVGDPISLSNHLNLGAIKIMLHETAISKGHVDDLSPSVVAENERCCQVTAQTIADTVRVVWENQTPEQRRSAVLSETWQIRVTFRRFNE</sequence>
<gene>
    <name evidence="1" type="ORF">LCI18_010884</name>
</gene>
<name>A0ACD3ZF97_FUSSC</name>
<proteinExistence type="predicted"/>
<dbReference type="EMBL" id="CP090037">
    <property type="protein sequence ID" value="UPK99949.1"/>
    <property type="molecule type" value="Genomic_DNA"/>
</dbReference>
<evidence type="ECO:0000313" key="1">
    <source>
        <dbReference type="EMBL" id="UPK99949.1"/>
    </source>
</evidence>
<dbReference type="Proteomes" id="UP000830768">
    <property type="component" value="Chromosome 9"/>
</dbReference>
<protein>
    <submittedName>
        <fullName evidence="1">Uncharacterized protein</fullName>
    </submittedName>
</protein>
<keyword evidence="2" id="KW-1185">Reference proteome</keyword>
<evidence type="ECO:0000313" key="2">
    <source>
        <dbReference type="Proteomes" id="UP000830768"/>
    </source>
</evidence>
<reference evidence="1" key="1">
    <citation type="submission" date="2021-11" db="EMBL/GenBank/DDBJ databases">
        <title>Fusarium solani-melongenae Genome sequencing and assembly.</title>
        <authorList>
            <person name="Xie S."/>
            <person name="Huang L."/>
            <person name="Zhang X."/>
        </authorList>
    </citation>
    <scope>NUCLEOTIDE SEQUENCE</scope>
    <source>
        <strain evidence="1">CRI 24-3</strain>
    </source>
</reference>
<organism evidence="1 2">
    <name type="scientific">Fusarium solani subsp. cucurbitae</name>
    <name type="common">Neocosmosporum cucurbitae</name>
    <dbReference type="NCBI Taxonomy" id="2747967"/>
    <lineage>
        <taxon>Eukaryota</taxon>
        <taxon>Fungi</taxon>
        <taxon>Dikarya</taxon>
        <taxon>Ascomycota</taxon>
        <taxon>Pezizomycotina</taxon>
        <taxon>Sordariomycetes</taxon>
        <taxon>Hypocreomycetidae</taxon>
        <taxon>Hypocreales</taxon>
        <taxon>Nectriaceae</taxon>
        <taxon>Fusarium</taxon>
        <taxon>Fusarium solani species complex</taxon>
    </lineage>
</organism>